<proteinExistence type="predicted"/>
<dbReference type="SUPFAM" id="SSF55874">
    <property type="entry name" value="ATPase domain of HSP90 chaperone/DNA topoisomerase II/histidine kinase"/>
    <property type="match status" value="1"/>
</dbReference>
<dbReference type="PROSITE" id="PS50109">
    <property type="entry name" value="HIS_KIN"/>
    <property type="match status" value="1"/>
</dbReference>
<keyword evidence="6" id="KW-0812">Transmembrane</keyword>
<dbReference type="Pfam" id="PF12974">
    <property type="entry name" value="Phosphonate-bd"/>
    <property type="match status" value="1"/>
</dbReference>
<dbReference type="SMART" id="SM00387">
    <property type="entry name" value="HATPase_c"/>
    <property type="match status" value="1"/>
</dbReference>
<keyword evidence="4" id="KW-0808">Transferase</keyword>
<evidence type="ECO:0000256" key="5">
    <source>
        <dbReference type="ARBA" id="ARBA00022777"/>
    </source>
</evidence>
<dbReference type="InterPro" id="IPR003661">
    <property type="entry name" value="HisK_dim/P_dom"/>
</dbReference>
<gene>
    <name evidence="9" type="ORF">E5987_06710</name>
</gene>
<dbReference type="Pfam" id="PF02518">
    <property type="entry name" value="HATPase_c"/>
    <property type="match status" value="1"/>
</dbReference>
<evidence type="ECO:0000256" key="6">
    <source>
        <dbReference type="SAM" id="Phobius"/>
    </source>
</evidence>
<dbReference type="OrthoDB" id="9149228at2"/>
<dbReference type="PRINTS" id="PR00344">
    <property type="entry name" value="BCTRLSENSOR"/>
</dbReference>
<keyword evidence="5" id="KW-0418">Kinase</keyword>
<dbReference type="Gene3D" id="3.40.190.10">
    <property type="entry name" value="Periplasmic binding protein-like II"/>
    <property type="match status" value="1"/>
</dbReference>
<sequence length="587" mass="65808">MFKSILLLLSFFFCLTTAAQPGSAQEIRIGLIDTFDPDFYLGTFVPTMEHLQHTLKDNKISVVEIDPHSLLSDIEEKKPHFLLSSAGSFVTLINSKGAQQIATVRRSHALSADEAVSSVFITRKDRTDIRSIEDLKDKVVTATDSKDFDGYLLALGEVAKRGFNPDSFFKRTLFTNYQYPDVSTYIKVGEADAGILGPCQLEDLVRDGIVKADEFRVLDPKRGPGRCLRSTEMYPDAVFFSLDGAPSGAVKAVTLSLLSMPKRDGGFEWVPAGGFLKVFDLMKDLKLGPYAHLRETTVKAFVMEYRTEFALAAALLFALIIHIIRVNVLVNRRTNELRFALAAQRATERRAQRNREKLDRLEKSRVISQMSSIFAHEVKQPITNMIYYSSGLKLLLSQLGIKDSRVSHALEQLCVQARRTSDIVEHVRSYAKHTANRSGSFELTEIVERAVSSIRNDERHEADIRVEMPRSCEARGDSFEIELVILNLLKNAVKAAESENQPQVEVLVEDQRNRWLVTVSDNGPEISDERFAKLGKPTKSDKQEGLGIGLSIAVEIIENHGAHLNFQKRTPHGLIVSFNLNKPETEL</sequence>
<dbReference type="EC" id="2.7.13.3" evidence="2"/>
<dbReference type="PANTHER" id="PTHR42878:SF14">
    <property type="entry name" value="OSMOLARITY TWO-COMPONENT SYSTEM PROTEIN SSK1"/>
    <property type="match status" value="1"/>
</dbReference>
<dbReference type="GO" id="GO:0000156">
    <property type="term" value="F:phosphorelay response regulator activity"/>
    <property type="evidence" value="ECO:0007669"/>
    <property type="project" value="TreeGrafter"/>
</dbReference>
<evidence type="ECO:0000256" key="2">
    <source>
        <dbReference type="ARBA" id="ARBA00012438"/>
    </source>
</evidence>
<dbReference type="GO" id="GO:0007234">
    <property type="term" value="P:osmosensory signaling via phosphorelay pathway"/>
    <property type="evidence" value="ECO:0007669"/>
    <property type="project" value="TreeGrafter"/>
</dbReference>
<evidence type="ECO:0000259" key="8">
    <source>
        <dbReference type="PROSITE" id="PS50109"/>
    </source>
</evidence>
<evidence type="ECO:0000256" key="4">
    <source>
        <dbReference type="ARBA" id="ARBA00022679"/>
    </source>
</evidence>
<evidence type="ECO:0000313" key="9">
    <source>
        <dbReference type="EMBL" id="MVX56898.1"/>
    </source>
</evidence>
<dbReference type="SUPFAM" id="SSF47384">
    <property type="entry name" value="Homodimeric domain of signal transducing histidine kinase"/>
    <property type="match status" value="1"/>
</dbReference>
<dbReference type="InterPro" id="IPR003594">
    <property type="entry name" value="HATPase_dom"/>
</dbReference>
<dbReference type="InterPro" id="IPR036890">
    <property type="entry name" value="HATPase_C_sf"/>
</dbReference>
<dbReference type="GO" id="GO:0030295">
    <property type="term" value="F:protein kinase activator activity"/>
    <property type="evidence" value="ECO:0007669"/>
    <property type="project" value="TreeGrafter"/>
</dbReference>
<dbReference type="AlphaFoldDB" id="A0A6L6YJP4"/>
<name>A0A6L6YJP4_9BURK</name>
<organism evidence="9 10">
    <name type="scientific">Parasutterella muris</name>
    <dbReference type="NCBI Taxonomy" id="2565572"/>
    <lineage>
        <taxon>Bacteria</taxon>
        <taxon>Pseudomonadati</taxon>
        <taxon>Pseudomonadota</taxon>
        <taxon>Betaproteobacteria</taxon>
        <taxon>Burkholderiales</taxon>
        <taxon>Sutterellaceae</taxon>
        <taxon>Parasutterella</taxon>
    </lineage>
</organism>
<evidence type="ECO:0000313" key="10">
    <source>
        <dbReference type="Proteomes" id="UP000472580"/>
    </source>
</evidence>
<reference evidence="9 10" key="1">
    <citation type="submission" date="2019-12" db="EMBL/GenBank/DDBJ databases">
        <title>Microbes associate with the intestines of laboratory mice.</title>
        <authorList>
            <person name="Navarre W."/>
            <person name="Wong E."/>
        </authorList>
    </citation>
    <scope>NUCLEOTIDE SEQUENCE [LARGE SCALE GENOMIC DNA]</scope>
    <source>
        <strain evidence="9 10">NM82_D38</strain>
    </source>
</reference>
<dbReference type="GO" id="GO:0000155">
    <property type="term" value="F:phosphorelay sensor kinase activity"/>
    <property type="evidence" value="ECO:0007669"/>
    <property type="project" value="InterPro"/>
</dbReference>
<keyword evidence="10" id="KW-1185">Reference proteome</keyword>
<dbReference type="Gene3D" id="1.10.287.130">
    <property type="match status" value="1"/>
</dbReference>
<accession>A0A6L6YJP4</accession>
<dbReference type="InterPro" id="IPR005467">
    <property type="entry name" value="His_kinase_dom"/>
</dbReference>
<dbReference type="InterPro" id="IPR050351">
    <property type="entry name" value="BphY/WalK/GraS-like"/>
</dbReference>
<dbReference type="InterPro" id="IPR036097">
    <property type="entry name" value="HisK_dim/P_sf"/>
</dbReference>
<dbReference type="SUPFAM" id="SSF53850">
    <property type="entry name" value="Periplasmic binding protein-like II"/>
    <property type="match status" value="1"/>
</dbReference>
<keyword evidence="3" id="KW-0597">Phosphoprotein</keyword>
<dbReference type="RefSeq" id="WP_160335327.1">
    <property type="nucleotide sequence ID" value="NZ_CALPCR010000017.1"/>
</dbReference>
<keyword evidence="6" id="KW-1133">Transmembrane helix</keyword>
<comment type="caution">
    <text evidence="9">The sequence shown here is derived from an EMBL/GenBank/DDBJ whole genome shotgun (WGS) entry which is preliminary data.</text>
</comment>
<evidence type="ECO:0000256" key="3">
    <source>
        <dbReference type="ARBA" id="ARBA00022553"/>
    </source>
</evidence>
<dbReference type="CDD" id="cd00082">
    <property type="entry name" value="HisKA"/>
    <property type="match status" value="1"/>
</dbReference>
<dbReference type="Gene3D" id="3.30.565.10">
    <property type="entry name" value="Histidine kinase-like ATPase, C-terminal domain"/>
    <property type="match status" value="1"/>
</dbReference>
<dbReference type="SMART" id="SM00388">
    <property type="entry name" value="HisKA"/>
    <property type="match status" value="1"/>
</dbReference>
<feature type="domain" description="Histidine kinase" evidence="8">
    <location>
        <begin position="373"/>
        <end position="584"/>
    </location>
</feature>
<feature type="signal peptide" evidence="7">
    <location>
        <begin position="1"/>
        <end position="19"/>
    </location>
</feature>
<dbReference type="EMBL" id="WSRP01000017">
    <property type="protein sequence ID" value="MVX56898.1"/>
    <property type="molecule type" value="Genomic_DNA"/>
</dbReference>
<evidence type="ECO:0000256" key="7">
    <source>
        <dbReference type="SAM" id="SignalP"/>
    </source>
</evidence>
<dbReference type="InterPro" id="IPR004358">
    <property type="entry name" value="Sig_transdc_His_kin-like_C"/>
</dbReference>
<feature type="transmembrane region" description="Helical" evidence="6">
    <location>
        <begin position="309"/>
        <end position="330"/>
    </location>
</feature>
<comment type="catalytic activity">
    <reaction evidence="1">
        <text>ATP + protein L-histidine = ADP + protein N-phospho-L-histidine.</text>
        <dbReference type="EC" id="2.7.13.3"/>
    </reaction>
</comment>
<keyword evidence="7" id="KW-0732">Signal</keyword>
<evidence type="ECO:0000256" key="1">
    <source>
        <dbReference type="ARBA" id="ARBA00000085"/>
    </source>
</evidence>
<dbReference type="PANTHER" id="PTHR42878">
    <property type="entry name" value="TWO-COMPONENT HISTIDINE KINASE"/>
    <property type="match status" value="1"/>
</dbReference>
<feature type="chain" id="PRO_5026915522" description="histidine kinase" evidence="7">
    <location>
        <begin position="20"/>
        <end position="587"/>
    </location>
</feature>
<dbReference type="Proteomes" id="UP000472580">
    <property type="component" value="Unassembled WGS sequence"/>
</dbReference>
<protein>
    <recommendedName>
        <fullName evidence="2">histidine kinase</fullName>
        <ecNumber evidence="2">2.7.13.3</ecNumber>
    </recommendedName>
</protein>
<keyword evidence="6" id="KW-0472">Membrane</keyword>